<gene>
    <name evidence="11" type="ORF">DB32_006887</name>
</gene>
<evidence type="ECO:0000256" key="9">
    <source>
        <dbReference type="SAM" id="Phobius"/>
    </source>
</evidence>
<evidence type="ECO:0000256" key="8">
    <source>
        <dbReference type="ARBA" id="ARBA00023136"/>
    </source>
</evidence>
<dbReference type="STRING" id="927083.DB32_006887"/>
<dbReference type="PANTHER" id="PTHR30071">
    <property type="entry name" value="HEME EXPORTER PROTEIN C"/>
    <property type="match status" value="1"/>
</dbReference>
<sequence>MDPREKVRAPVAFWALAALAIVLLVASLYAIFIVAPVERQMGIVQKIFYFHVPSAYAMYVGFTLAMIGSIGYLWTRHDKWDALGVAGAEVGLLFTAIVLITGPLWARKAWGVYWTWDPRLTTTLLAGLIFTAFVVLRSFGGAGEAEKRFAAGLSIVGFFLLPVIHYSVQRWRGQHPTVITARGGGLHPDMYPALWLAFTLFTVLVALLVWARARAERARQRIAEIETEAAAQGLLEEA</sequence>
<dbReference type="GO" id="GO:0005886">
    <property type="term" value="C:plasma membrane"/>
    <property type="evidence" value="ECO:0007669"/>
    <property type="project" value="TreeGrafter"/>
</dbReference>
<comment type="function">
    <text evidence="1">Required for the export of heme to the periplasm for the biogenesis of c-type cytochromes.</text>
</comment>
<feature type="domain" description="Cytochrome c assembly protein" evidence="10">
    <location>
        <begin position="20"/>
        <end position="173"/>
    </location>
</feature>
<dbReference type="GO" id="GO:0020037">
    <property type="term" value="F:heme binding"/>
    <property type="evidence" value="ECO:0007669"/>
    <property type="project" value="InterPro"/>
</dbReference>
<dbReference type="Pfam" id="PF01578">
    <property type="entry name" value="Cytochrom_C_asm"/>
    <property type="match status" value="1"/>
</dbReference>
<dbReference type="EMBL" id="CP011125">
    <property type="protein sequence ID" value="AKF09738.1"/>
    <property type="molecule type" value="Genomic_DNA"/>
</dbReference>
<keyword evidence="5 9" id="KW-0812">Transmembrane</keyword>
<dbReference type="Proteomes" id="UP000034883">
    <property type="component" value="Chromosome"/>
</dbReference>
<feature type="transmembrane region" description="Helical" evidence="9">
    <location>
        <begin position="193"/>
        <end position="211"/>
    </location>
</feature>
<dbReference type="InterPro" id="IPR003557">
    <property type="entry name" value="Cyt_c_biogenesis_CcmC"/>
</dbReference>
<dbReference type="GO" id="GO:0015232">
    <property type="term" value="F:heme transmembrane transporter activity"/>
    <property type="evidence" value="ECO:0007669"/>
    <property type="project" value="InterPro"/>
</dbReference>
<keyword evidence="6" id="KW-0201">Cytochrome c-type biogenesis</keyword>
<evidence type="ECO:0000256" key="4">
    <source>
        <dbReference type="ARBA" id="ARBA00016463"/>
    </source>
</evidence>
<accession>A0A0F6YMX5</accession>
<dbReference type="RefSeq" id="WP_053236759.1">
    <property type="nucleotide sequence ID" value="NZ_CP011125.1"/>
</dbReference>
<dbReference type="PRINTS" id="PR01386">
    <property type="entry name" value="CCMCBIOGNSIS"/>
</dbReference>
<dbReference type="OrthoDB" id="9778550at2"/>
<feature type="transmembrane region" description="Helical" evidence="9">
    <location>
        <begin position="82"/>
        <end position="106"/>
    </location>
</feature>
<dbReference type="InterPro" id="IPR045062">
    <property type="entry name" value="Cyt_c_biogenesis_CcsA/CcmC"/>
</dbReference>
<evidence type="ECO:0000313" key="12">
    <source>
        <dbReference type="Proteomes" id="UP000034883"/>
    </source>
</evidence>
<evidence type="ECO:0000259" key="10">
    <source>
        <dbReference type="Pfam" id="PF01578"/>
    </source>
</evidence>
<feature type="transmembrane region" description="Helical" evidence="9">
    <location>
        <begin position="55"/>
        <end position="75"/>
    </location>
</feature>
<evidence type="ECO:0000256" key="2">
    <source>
        <dbReference type="ARBA" id="ARBA00004141"/>
    </source>
</evidence>
<dbReference type="PANTHER" id="PTHR30071:SF1">
    <property type="entry name" value="CYTOCHROME B_B6 PROTEIN-RELATED"/>
    <property type="match status" value="1"/>
</dbReference>
<protein>
    <recommendedName>
        <fullName evidence="4">Heme exporter protein C</fullName>
    </recommendedName>
</protein>
<feature type="transmembrane region" description="Helical" evidence="9">
    <location>
        <begin position="148"/>
        <end position="168"/>
    </location>
</feature>
<reference evidence="11 12" key="1">
    <citation type="submission" date="2015-03" db="EMBL/GenBank/DDBJ databases">
        <title>Genome assembly of Sandaracinus amylolyticus DSM 53668.</title>
        <authorList>
            <person name="Sharma G."/>
            <person name="Subramanian S."/>
        </authorList>
    </citation>
    <scope>NUCLEOTIDE SEQUENCE [LARGE SCALE GENOMIC DNA]</scope>
    <source>
        <strain evidence="11 12">DSM 53668</strain>
    </source>
</reference>
<feature type="transmembrane region" description="Helical" evidence="9">
    <location>
        <begin position="12"/>
        <end position="35"/>
    </location>
</feature>
<dbReference type="GO" id="GO:0017004">
    <property type="term" value="P:cytochrome complex assembly"/>
    <property type="evidence" value="ECO:0007669"/>
    <property type="project" value="UniProtKB-KW"/>
</dbReference>
<dbReference type="KEGG" id="samy:DB32_006887"/>
<evidence type="ECO:0000256" key="7">
    <source>
        <dbReference type="ARBA" id="ARBA00022989"/>
    </source>
</evidence>
<dbReference type="AlphaFoldDB" id="A0A0F6YMX5"/>
<comment type="similarity">
    <text evidence="3">Belongs to the CcmC/CycZ/HelC family.</text>
</comment>
<keyword evidence="7 9" id="KW-1133">Transmembrane helix</keyword>
<organism evidence="11 12">
    <name type="scientific">Sandaracinus amylolyticus</name>
    <dbReference type="NCBI Taxonomy" id="927083"/>
    <lineage>
        <taxon>Bacteria</taxon>
        <taxon>Pseudomonadati</taxon>
        <taxon>Myxococcota</taxon>
        <taxon>Polyangia</taxon>
        <taxon>Polyangiales</taxon>
        <taxon>Sandaracinaceae</taxon>
        <taxon>Sandaracinus</taxon>
    </lineage>
</organism>
<evidence type="ECO:0000256" key="3">
    <source>
        <dbReference type="ARBA" id="ARBA00005840"/>
    </source>
</evidence>
<name>A0A0F6YMX5_9BACT</name>
<keyword evidence="8 9" id="KW-0472">Membrane</keyword>
<keyword evidence="12" id="KW-1185">Reference proteome</keyword>
<comment type="subcellular location">
    <subcellularLocation>
        <location evidence="2">Membrane</location>
        <topology evidence="2">Multi-pass membrane protein</topology>
    </subcellularLocation>
</comment>
<evidence type="ECO:0000256" key="1">
    <source>
        <dbReference type="ARBA" id="ARBA00002442"/>
    </source>
</evidence>
<proteinExistence type="inferred from homology"/>
<dbReference type="InterPro" id="IPR002541">
    <property type="entry name" value="Cyt_c_assembly"/>
</dbReference>
<feature type="transmembrane region" description="Helical" evidence="9">
    <location>
        <begin position="118"/>
        <end position="136"/>
    </location>
</feature>
<evidence type="ECO:0000313" key="11">
    <source>
        <dbReference type="EMBL" id="AKF09738.1"/>
    </source>
</evidence>
<evidence type="ECO:0000256" key="6">
    <source>
        <dbReference type="ARBA" id="ARBA00022748"/>
    </source>
</evidence>
<evidence type="ECO:0000256" key="5">
    <source>
        <dbReference type="ARBA" id="ARBA00022692"/>
    </source>
</evidence>